<feature type="compositionally biased region" description="Basic and acidic residues" evidence="1">
    <location>
        <begin position="70"/>
        <end position="83"/>
    </location>
</feature>
<dbReference type="SUPFAM" id="SSF81653">
    <property type="entry name" value="Calcium ATPase, transduction domain A"/>
    <property type="match status" value="1"/>
</dbReference>
<comment type="caution">
    <text evidence="2">The sequence shown here is derived from an EMBL/GenBank/DDBJ whole genome shotgun (WGS) entry which is preliminary data.</text>
</comment>
<organism evidence="2 3">
    <name type="scientific">Prorocentrum cordatum</name>
    <dbReference type="NCBI Taxonomy" id="2364126"/>
    <lineage>
        <taxon>Eukaryota</taxon>
        <taxon>Sar</taxon>
        <taxon>Alveolata</taxon>
        <taxon>Dinophyceae</taxon>
        <taxon>Prorocentrales</taxon>
        <taxon>Prorocentraceae</taxon>
        <taxon>Prorocentrum</taxon>
    </lineage>
</organism>
<dbReference type="Gene3D" id="2.70.150.10">
    <property type="entry name" value="Calcium-transporting ATPase, cytoplasmic transduction domain A"/>
    <property type="match status" value="1"/>
</dbReference>
<gene>
    <name evidence="2" type="ORF">PCOR1329_LOCUS9877</name>
</gene>
<dbReference type="EMBL" id="CAUYUJ010002780">
    <property type="protein sequence ID" value="CAK0802323.1"/>
    <property type="molecule type" value="Genomic_DNA"/>
</dbReference>
<dbReference type="Proteomes" id="UP001189429">
    <property type="component" value="Unassembled WGS sequence"/>
</dbReference>
<feature type="region of interest" description="Disordered" evidence="1">
    <location>
        <begin position="63"/>
        <end position="83"/>
    </location>
</feature>
<proteinExistence type="predicted"/>
<reference evidence="2" key="1">
    <citation type="submission" date="2023-10" db="EMBL/GenBank/DDBJ databases">
        <authorList>
            <person name="Chen Y."/>
            <person name="Shah S."/>
            <person name="Dougan E. K."/>
            <person name="Thang M."/>
            <person name="Chan C."/>
        </authorList>
    </citation>
    <scope>NUCLEOTIDE SEQUENCE [LARGE SCALE GENOMIC DNA]</scope>
</reference>
<evidence type="ECO:0000313" key="2">
    <source>
        <dbReference type="EMBL" id="CAK0802323.1"/>
    </source>
</evidence>
<sequence>MVLRVREGERLAADGLLLGSSDPEGHCYVETASLDGESNLKKKTRAPAVAEIGIEQVRACSSQCPSGYDWRGDSSARREKSVP</sequence>
<evidence type="ECO:0000256" key="1">
    <source>
        <dbReference type="SAM" id="MobiDB-lite"/>
    </source>
</evidence>
<keyword evidence="3" id="KW-1185">Reference proteome</keyword>
<accession>A0ABN9QG62</accession>
<dbReference type="PANTHER" id="PTHR24092">
    <property type="entry name" value="PROBABLE PHOSPHOLIPID-TRANSPORTING ATPASE"/>
    <property type="match status" value="1"/>
</dbReference>
<name>A0ABN9QG62_9DINO</name>
<dbReference type="InterPro" id="IPR008250">
    <property type="entry name" value="ATPase_P-typ_transduc_dom_A_sf"/>
</dbReference>
<evidence type="ECO:0000313" key="3">
    <source>
        <dbReference type="Proteomes" id="UP001189429"/>
    </source>
</evidence>
<protein>
    <submittedName>
        <fullName evidence="2">Uncharacterized protein</fullName>
    </submittedName>
</protein>